<protein>
    <submittedName>
        <fullName evidence="2">Putative tRNA ligase</fullName>
    </submittedName>
</protein>
<reference evidence="2 3" key="1">
    <citation type="submission" date="2018-06" db="EMBL/GenBank/DDBJ databases">
        <authorList>
            <consortium name="Pathogen Informatics"/>
            <person name="Doyle S."/>
        </authorList>
    </citation>
    <scope>NUCLEOTIDE SEQUENCE [LARGE SCALE GENOMIC DNA]</scope>
    <source>
        <strain evidence="2 3">NCTC8576</strain>
    </source>
</reference>
<dbReference type="Pfam" id="PF06889">
    <property type="entry name" value="DUF1266"/>
    <property type="match status" value="1"/>
</dbReference>
<feature type="domain" description="DUF1266" evidence="1">
    <location>
        <begin position="1"/>
        <end position="95"/>
    </location>
</feature>
<dbReference type="InterPro" id="IPR009677">
    <property type="entry name" value="DUF1266"/>
</dbReference>
<evidence type="ECO:0000259" key="1">
    <source>
        <dbReference type="Pfam" id="PF06889"/>
    </source>
</evidence>
<accession>A0A2X2HKJ4</accession>
<proteinExistence type="predicted"/>
<dbReference type="AlphaFoldDB" id="A0A2X2HKJ4"/>
<sequence>MGFLSRVGVLNKWLTEEESLWLQSRVYVRAHHYYHGWMHYFSAYSLGRLYWQSSQCEDNTSLREALTLYKYDSAGSRMFEELAAGSDRFYATLPWQPLTVQPECPVTLKDVSDL</sequence>
<name>A0A2X2HKJ4_SHIBO</name>
<dbReference type="EMBL" id="UAUR01000003">
    <property type="protein sequence ID" value="SPZ70347.1"/>
    <property type="molecule type" value="Genomic_DNA"/>
</dbReference>
<dbReference type="GO" id="GO:0016874">
    <property type="term" value="F:ligase activity"/>
    <property type="evidence" value="ECO:0007669"/>
    <property type="project" value="UniProtKB-KW"/>
</dbReference>
<organism evidence="2 3">
    <name type="scientific">Shigella boydii</name>
    <dbReference type="NCBI Taxonomy" id="621"/>
    <lineage>
        <taxon>Bacteria</taxon>
        <taxon>Pseudomonadati</taxon>
        <taxon>Pseudomonadota</taxon>
        <taxon>Gammaproteobacteria</taxon>
        <taxon>Enterobacterales</taxon>
        <taxon>Enterobacteriaceae</taxon>
        <taxon>Shigella</taxon>
    </lineage>
</organism>
<evidence type="ECO:0000313" key="3">
    <source>
        <dbReference type="Proteomes" id="UP000251799"/>
    </source>
</evidence>
<gene>
    <name evidence="2" type="ORF">NCTC8576_00285</name>
</gene>
<evidence type="ECO:0000313" key="2">
    <source>
        <dbReference type="EMBL" id="SPZ70347.1"/>
    </source>
</evidence>
<keyword evidence="2" id="KW-0436">Ligase</keyword>
<dbReference type="Proteomes" id="UP000251799">
    <property type="component" value="Unassembled WGS sequence"/>
</dbReference>